<name>A0AAV5BVS7_ELECO</name>
<reference evidence="2" key="1">
    <citation type="journal article" date="2018" name="DNA Res.">
        <title>Multiple hybrid de novo genome assembly of finger millet, an orphan allotetraploid crop.</title>
        <authorList>
            <person name="Hatakeyama M."/>
            <person name="Aluri S."/>
            <person name="Balachadran M.T."/>
            <person name="Sivarajan S.R."/>
            <person name="Patrignani A."/>
            <person name="Gruter S."/>
            <person name="Poveda L."/>
            <person name="Shimizu-Inatsugi R."/>
            <person name="Baeten J."/>
            <person name="Francoijs K.J."/>
            <person name="Nataraja K.N."/>
            <person name="Reddy Y.A.N."/>
            <person name="Phadnis S."/>
            <person name="Ravikumar R.L."/>
            <person name="Schlapbach R."/>
            <person name="Sreeman S.M."/>
            <person name="Shimizu K.K."/>
        </authorList>
    </citation>
    <scope>NUCLEOTIDE SEQUENCE</scope>
</reference>
<evidence type="ECO:0000313" key="3">
    <source>
        <dbReference type="Proteomes" id="UP001054889"/>
    </source>
</evidence>
<sequence length="118" mass="13055">MARRRRARGKRCHRVVSYCCLTPGGRSYPAGHQQDADAVEVLLDSSARDGRSCRCVHRPLLSGVPGHSGRLGHAEDQMEVRLPMQDEARQRTRAGAAAGFHAAQEQQDELMQMSSTTR</sequence>
<dbReference type="EMBL" id="BQKI01000003">
    <property type="protein sequence ID" value="GJM90509.1"/>
    <property type="molecule type" value="Genomic_DNA"/>
</dbReference>
<feature type="region of interest" description="Disordered" evidence="1">
    <location>
        <begin position="90"/>
        <end position="118"/>
    </location>
</feature>
<keyword evidence="3" id="KW-1185">Reference proteome</keyword>
<dbReference type="Proteomes" id="UP001054889">
    <property type="component" value="Unassembled WGS sequence"/>
</dbReference>
<dbReference type="AlphaFoldDB" id="A0AAV5BVS7"/>
<gene>
    <name evidence="2" type="primary">ga06796</name>
    <name evidence="2" type="ORF">PR202_ga06796</name>
</gene>
<comment type="caution">
    <text evidence="2">The sequence shown here is derived from an EMBL/GenBank/DDBJ whole genome shotgun (WGS) entry which is preliminary data.</text>
</comment>
<evidence type="ECO:0000256" key="1">
    <source>
        <dbReference type="SAM" id="MobiDB-lite"/>
    </source>
</evidence>
<proteinExistence type="predicted"/>
<accession>A0AAV5BVS7</accession>
<reference evidence="2" key="2">
    <citation type="submission" date="2021-12" db="EMBL/GenBank/DDBJ databases">
        <title>Resequencing data analysis of finger millet.</title>
        <authorList>
            <person name="Hatakeyama M."/>
            <person name="Aluri S."/>
            <person name="Balachadran M.T."/>
            <person name="Sivarajan S.R."/>
            <person name="Poveda L."/>
            <person name="Shimizu-Inatsugi R."/>
            <person name="Schlapbach R."/>
            <person name="Sreeman S.M."/>
            <person name="Shimizu K.K."/>
        </authorList>
    </citation>
    <scope>NUCLEOTIDE SEQUENCE</scope>
</reference>
<organism evidence="2 3">
    <name type="scientific">Eleusine coracana subsp. coracana</name>
    <dbReference type="NCBI Taxonomy" id="191504"/>
    <lineage>
        <taxon>Eukaryota</taxon>
        <taxon>Viridiplantae</taxon>
        <taxon>Streptophyta</taxon>
        <taxon>Embryophyta</taxon>
        <taxon>Tracheophyta</taxon>
        <taxon>Spermatophyta</taxon>
        <taxon>Magnoliopsida</taxon>
        <taxon>Liliopsida</taxon>
        <taxon>Poales</taxon>
        <taxon>Poaceae</taxon>
        <taxon>PACMAD clade</taxon>
        <taxon>Chloridoideae</taxon>
        <taxon>Cynodonteae</taxon>
        <taxon>Eleusininae</taxon>
        <taxon>Eleusine</taxon>
    </lineage>
</organism>
<evidence type="ECO:0000313" key="2">
    <source>
        <dbReference type="EMBL" id="GJM90509.1"/>
    </source>
</evidence>
<protein>
    <submittedName>
        <fullName evidence="2">Uncharacterized protein</fullName>
    </submittedName>
</protein>
<feature type="compositionally biased region" description="Low complexity" evidence="1">
    <location>
        <begin position="93"/>
        <end position="103"/>
    </location>
</feature>